<dbReference type="Proteomes" id="UP000028098">
    <property type="component" value="Unassembled WGS sequence"/>
</dbReference>
<dbReference type="RefSeq" id="WP_042902050.1">
    <property type="nucleotide sequence ID" value="NZ_JASHFU010000004.1"/>
</dbReference>
<protein>
    <submittedName>
        <fullName evidence="1">Uncharacterized protein</fullName>
    </submittedName>
</protein>
<proteinExistence type="predicted"/>
<accession>A0A081R7C5</accession>
<dbReference type="AlphaFoldDB" id="A0A081R7C5"/>
<dbReference type="PATRIC" id="fig|1303.44.peg.224"/>
<organism evidence="1 2">
    <name type="scientific">Streptococcus oralis</name>
    <dbReference type="NCBI Taxonomy" id="1303"/>
    <lineage>
        <taxon>Bacteria</taxon>
        <taxon>Bacillati</taxon>
        <taxon>Bacillota</taxon>
        <taxon>Bacilli</taxon>
        <taxon>Lactobacillales</taxon>
        <taxon>Streptococcaceae</taxon>
        <taxon>Streptococcus</taxon>
    </lineage>
</organism>
<reference evidence="1 2" key="1">
    <citation type="submission" date="2014-05" db="EMBL/GenBank/DDBJ databases">
        <authorList>
            <person name="Daugherty S.C."/>
            <person name="Tallon L.J."/>
            <person name="Sadzewicz L."/>
            <person name="Kilian M."/>
            <person name="Tettelin H."/>
        </authorList>
    </citation>
    <scope>NUCLEOTIDE SEQUENCE [LARGE SCALE GENOMIC DNA]</scope>
    <source>
        <strain evidence="1 2">SK143</strain>
    </source>
</reference>
<gene>
    <name evidence="1" type="ORF">SK143_0256</name>
</gene>
<evidence type="ECO:0000313" key="2">
    <source>
        <dbReference type="Proteomes" id="UP000028098"/>
    </source>
</evidence>
<dbReference type="EMBL" id="JPGB01000003">
    <property type="protein sequence ID" value="KEQ51098.1"/>
    <property type="molecule type" value="Genomic_DNA"/>
</dbReference>
<comment type="caution">
    <text evidence="1">The sequence shown here is derived from an EMBL/GenBank/DDBJ whole genome shotgun (WGS) entry which is preliminary data.</text>
</comment>
<name>A0A081R7C5_STROR</name>
<dbReference type="NCBIfam" id="NF042945">
    <property type="entry name" value="DUF4297_antiphage"/>
    <property type="match status" value="1"/>
</dbReference>
<evidence type="ECO:0000313" key="1">
    <source>
        <dbReference type="EMBL" id="KEQ51098.1"/>
    </source>
</evidence>
<sequence>MSKPRSATNTIKGYFYQFDKSILEILEQSNETNIVTIEGVEDIDIENSDEIQFVQCKYYEETEFNNSIIKEPIQLMFRHYLKNRTEAQSKNFTYKLYGFYNKGHEKLRELTTENLRTYFLDFSKYGVTDELGNLNYQIKNKEGKIKFEEALQKDDIEDFNKRLFVNIKADSYENQIEKIKSKIQNDLSDYSEEDIELIYFNALKIIKDLACEHNVEKRQISKKEFWDRIKTKNYYFERWMSELLEWEHYKKIIHKKYFPRVSNLSPAHRFFLLDCQGESVNNVKDVISEISSKYSRLTHQFSPYVYLYNTLNVDFVTELKGNLYEDGYFFKDGFPFKNSKFRFQEMLIKPDKFNKISVRILEHPIDLSIVLQKLIEVERVDQLPINLYIFNKSNQLNLEIDTLDKREHSEIKIRQILDILDII</sequence>